<name>A0AAD7HMQ2_9AGAR</name>
<comment type="caution">
    <text evidence="2">The sequence shown here is derived from an EMBL/GenBank/DDBJ whole genome shotgun (WGS) entry which is preliminary data.</text>
</comment>
<feature type="chain" id="PRO_5041903295" description="Acid proteinase" evidence="1">
    <location>
        <begin position="25"/>
        <end position="287"/>
    </location>
</feature>
<keyword evidence="1" id="KW-0732">Signal</keyword>
<evidence type="ECO:0000256" key="1">
    <source>
        <dbReference type="SAM" id="SignalP"/>
    </source>
</evidence>
<proteinExistence type="predicted"/>
<dbReference type="Proteomes" id="UP001215280">
    <property type="component" value="Unassembled WGS sequence"/>
</dbReference>
<dbReference type="EMBL" id="JARJLG010000246">
    <property type="protein sequence ID" value="KAJ7723515.1"/>
    <property type="molecule type" value="Genomic_DNA"/>
</dbReference>
<reference evidence="2" key="1">
    <citation type="submission" date="2023-03" db="EMBL/GenBank/DDBJ databases">
        <title>Massive genome expansion in bonnet fungi (Mycena s.s.) driven by repeated elements and novel gene families across ecological guilds.</title>
        <authorList>
            <consortium name="Lawrence Berkeley National Laboratory"/>
            <person name="Harder C.B."/>
            <person name="Miyauchi S."/>
            <person name="Viragh M."/>
            <person name="Kuo A."/>
            <person name="Thoen E."/>
            <person name="Andreopoulos B."/>
            <person name="Lu D."/>
            <person name="Skrede I."/>
            <person name="Drula E."/>
            <person name="Henrissat B."/>
            <person name="Morin E."/>
            <person name="Kohler A."/>
            <person name="Barry K."/>
            <person name="LaButti K."/>
            <person name="Morin E."/>
            <person name="Salamov A."/>
            <person name="Lipzen A."/>
            <person name="Mereny Z."/>
            <person name="Hegedus B."/>
            <person name="Baldrian P."/>
            <person name="Stursova M."/>
            <person name="Weitz H."/>
            <person name="Taylor A."/>
            <person name="Grigoriev I.V."/>
            <person name="Nagy L.G."/>
            <person name="Martin F."/>
            <person name="Kauserud H."/>
        </authorList>
    </citation>
    <scope>NUCLEOTIDE SEQUENCE</scope>
    <source>
        <strain evidence="2">CBHHK188m</strain>
    </source>
</reference>
<feature type="signal peptide" evidence="1">
    <location>
        <begin position="1"/>
        <end position="24"/>
    </location>
</feature>
<protein>
    <recommendedName>
        <fullName evidence="4">Acid proteinase</fullName>
    </recommendedName>
</protein>
<evidence type="ECO:0008006" key="4">
    <source>
        <dbReference type="Google" id="ProtNLM"/>
    </source>
</evidence>
<gene>
    <name evidence="2" type="ORF">DFH07DRAFT_1005307</name>
</gene>
<accession>A0AAD7HMQ2</accession>
<evidence type="ECO:0000313" key="2">
    <source>
        <dbReference type="EMBL" id="KAJ7723515.1"/>
    </source>
</evidence>
<organism evidence="2 3">
    <name type="scientific">Mycena maculata</name>
    <dbReference type="NCBI Taxonomy" id="230809"/>
    <lineage>
        <taxon>Eukaryota</taxon>
        <taxon>Fungi</taxon>
        <taxon>Dikarya</taxon>
        <taxon>Basidiomycota</taxon>
        <taxon>Agaricomycotina</taxon>
        <taxon>Agaricomycetes</taxon>
        <taxon>Agaricomycetidae</taxon>
        <taxon>Agaricales</taxon>
        <taxon>Marasmiineae</taxon>
        <taxon>Mycenaceae</taxon>
        <taxon>Mycena</taxon>
    </lineage>
</organism>
<evidence type="ECO:0000313" key="3">
    <source>
        <dbReference type="Proteomes" id="UP001215280"/>
    </source>
</evidence>
<dbReference type="AlphaFoldDB" id="A0AAD7HMQ2"/>
<sequence length="287" mass="29662">MRASTITLGFGALVGALLLPFTLAAPVADTVLTPGGYRPNANITQVPVGGRIAHVGADIHVIDAAGNVVHVATPSPRATKTTGAVTPEETGWVAYASWLNSGAAIGSFKTTWSVPPVPATWVGQTIFLFNSIEPATFDAIMQPYGGSAAGGGEYWAVATWYLYGDQTFFTTPVEVSVGQALDGIVQLVGTSGSTYNYESQFTNVAGTALIVDGGEELAWATITLEAYGVTQASTYPSGSTVFSNTNLELSSGEFPSITWSTASDPADGITTTINVEGSTSAVITITY</sequence>
<keyword evidence="3" id="KW-1185">Reference proteome</keyword>